<accession>A0A2U9B4P0</accession>
<organism evidence="1 2">
    <name type="scientific">Scophthalmus maximus</name>
    <name type="common">Turbot</name>
    <name type="synonym">Psetta maxima</name>
    <dbReference type="NCBI Taxonomy" id="52904"/>
    <lineage>
        <taxon>Eukaryota</taxon>
        <taxon>Metazoa</taxon>
        <taxon>Chordata</taxon>
        <taxon>Craniata</taxon>
        <taxon>Vertebrata</taxon>
        <taxon>Euteleostomi</taxon>
        <taxon>Actinopterygii</taxon>
        <taxon>Neopterygii</taxon>
        <taxon>Teleostei</taxon>
        <taxon>Neoteleostei</taxon>
        <taxon>Acanthomorphata</taxon>
        <taxon>Carangaria</taxon>
        <taxon>Pleuronectiformes</taxon>
        <taxon>Pleuronectoidei</taxon>
        <taxon>Scophthalmidae</taxon>
        <taxon>Scophthalmus</taxon>
    </lineage>
</organism>
<protein>
    <submittedName>
        <fullName evidence="1">Uncharacterized protein</fullName>
    </submittedName>
</protein>
<gene>
    <name evidence="1" type="ORF">SMAX5B_004548</name>
</gene>
<dbReference type="AlphaFoldDB" id="A0A2U9B4P0"/>
<sequence length="93" mass="10706">MRSFAGRLPVNLNAFKQEQPQDRGETTRIPSFMMWRLPMDATQSPEYVRFPLTCPPSEGDICKAMTTQYRSTYRCDFTGLPQGITCHSLLTQR</sequence>
<keyword evidence="2" id="KW-1185">Reference proteome</keyword>
<evidence type="ECO:0000313" key="2">
    <source>
        <dbReference type="Proteomes" id="UP000246464"/>
    </source>
</evidence>
<name>A0A2U9B4P0_SCOMX</name>
<evidence type="ECO:0000313" key="1">
    <source>
        <dbReference type="EMBL" id="AWO98775.1"/>
    </source>
</evidence>
<dbReference type="Proteomes" id="UP000246464">
    <property type="component" value="Chromosome 3"/>
</dbReference>
<reference evidence="1 2" key="1">
    <citation type="submission" date="2017-12" db="EMBL/GenBank/DDBJ databases">
        <title>Integrating genomic resources of turbot (Scophthalmus maximus) in depth evaluation of genetic and physical mapping variation across individuals.</title>
        <authorList>
            <person name="Martinez P."/>
        </authorList>
    </citation>
    <scope>NUCLEOTIDE SEQUENCE [LARGE SCALE GENOMIC DNA]</scope>
</reference>
<proteinExistence type="predicted"/>
<dbReference type="STRING" id="52904.ENSSMAP00000009824"/>
<dbReference type="EMBL" id="CP026245">
    <property type="protein sequence ID" value="AWO98775.1"/>
    <property type="molecule type" value="Genomic_DNA"/>
</dbReference>